<accession>A0ABS9RGA5</accession>
<evidence type="ECO:0000313" key="2">
    <source>
        <dbReference type="EMBL" id="MCH4551978.1"/>
    </source>
</evidence>
<name>A0ABS9RGA5_9FLAO</name>
<evidence type="ECO:0000259" key="1">
    <source>
        <dbReference type="Pfam" id="PF07728"/>
    </source>
</evidence>
<dbReference type="RefSeq" id="WP_240572299.1">
    <property type="nucleotide sequence ID" value="NZ_CP136709.1"/>
</dbReference>
<protein>
    <submittedName>
        <fullName evidence="2">AAA family ATPase</fullName>
    </submittedName>
</protein>
<dbReference type="InterPro" id="IPR027417">
    <property type="entry name" value="P-loop_NTPase"/>
</dbReference>
<proteinExistence type="predicted"/>
<gene>
    <name evidence="2" type="ORF">MKW35_05050</name>
</gene>
<dbReference type="Proteomes" id="UP001156141">
    <property type="component" value="Unassembled WGS sequence"/>
</dbReference>
<feature type="domain" description="ATPase dynein-related AAA" evidence="1">
    <location>
        <begin position="35"/>
        <end position="147"/>
    </location>
</feature>
<dbReference type="Pfam" id="PF07728">
    <property type="entry name" value="AAA_5"/>
    <property type="match status" value="1"/>
</dbReference>
<organism evidence="2 3">
    <name type="scientific">Aestuariibaculum lutulentum</name>
    <dbReference type="NCBI Taxonomy" id="2920935"/>
    <lineage>
        <taxon>Bacteria</taxon>
        <taxon>Pseudomonadati</taxon>
        <taxon>Bacteroidota</taxon>
        <taxon>Flavobacteriia</taxon>
        <taxon>Flavobacteriales</taxon>
        <taxon>Flavobacteriaceae</taxon>
    </lineage>
</organism>
<keyword evidence="3" id="KW-1185">Reference proteome</keyword>
<dbReference type="InterPro" id="IPR011704">
    <property type="entry name" value="ATPase_dyneun-rel_AAA"/>
</dbReference>
<reference evidence="2" key="1">
    <citation type="submission" date="2022-02" db="EMBL/GenBank/DDBJ databases">
        <title>Aestuariibaculum sp., a marine bacterium isolated from sediment in Guangxi.</title>
        <authorList>
            <person name="Ying J."/>
        </authorList>
    </citation>
    <scope>NUCLEOTIDE SEQUENCE</scope>
    <source>
        <strain evidence="2">L182</strain>
    </source>
</reference>
<dbReference type="EMBL" id="JAKVQD010000001">
    <property type="protein sequence ID" value="MCH4551978.1"/>
    <property type="molecule type" value="Genomic_DNA"/>
</dbReference>
<sequence>MTSEDFYTKFKEKGFLYSKEQIYNLFISLQTKPFVILSGISGSGKSKIIEIFAEILSENDSQYELVPVKPNWRDNRNVFGYHNLVNDTYSITPILKLILKAHSNPDKPYFLILDEMNLAKVEQYFADFLSLIETRRYTPSSIGTISDLKSVFSFPAGTSLSEAIIMSCLHINPNNVAMSIGDYRSDIFSTLWKETFFNGDPANWTPQYRTEINQKDSSSLPSRLAGKLLEGSDGSYKLKNYDTLDSASQVAFDSIKTTYESIKSQFFDIKQHSIQLHSNSVLKSNDSLPAYNSGDAFVQGSYPNYSYYVPQEIEIPLNLFVVGTVNVDETTHMFSPKVLDRSNVIEMNEVNLESILNKPEYSNNDNLADDNYFFATDIAPLKINLSHTAHVIEFESQFKTQFDDIFKINESLKKYNKHFGYRVFNEVSNYCLNAISQSSSANITVATDIQILQKILPKLHGSAEQLFNPLMSILSLCLSNDSNNLSAQSEYTEEEFENILNDLNNGPGENNEQLNSLFKYPRTAKKIIRMIQNLMYNGFTSFIE</sequence>
<dbReference type="SUPFAM" id="SSF52540">
    <property type="entry name" value="P-loop containing nucleoside triphosphate hydrolases"/>
    <property type="match status" value="1"/>
</dbReference>
<dbReference type="Gene3D" id="3.40.50.300">
    <property type="entry name" value="P-loop containing nucleotide triphosphate hydrolases"/>
    <property type="match status" value="1"/>
</dbReference>
<comment type="caution">
    <text evidence="2">The sequence shown here is derived from an EMBL/GenBank/DDBJ whole genome shotgun (WGS) entry which is preliminary data.</text>
</comment>
<evidence type="ECO:0000313" key="3">
    <source>
        <dbReference type="Proteomes" id="UP001156141"/>
    </source>
</evidence>